<proteinExistence type="predicted"/>
<feature type="transmembrane region" description="Helical" evidence="2">
    <location>
        <begin position="219"/>
        <end position="243"/>
    </location>
</feature>
<evidence type="ECO:0000313" key="4">
    <source>
        <dbReference type="Proteomes" id="UP000179807"/>
    </source>
</evidence>
<name>A0A1J4L2S0_9EUKA</name>
<feature type="compositionally biased region" description="Polar residues" evidence="1">
    <location>
        <begin position="490"/>
        <end position="499"/>
    </location>
</feature>
<dbReference type="GO" id="GO:0015643">
    <property type="term" value="F:toxic substance binding"/>
    <property type="evidence" value="ECO:0007669"/>
    <property type="project" value="InterPro"/>
</dbReference>
<dbReference type="PANTHER" id="PTHR31918:SF1">
    <property type="entry name" value="TRANSMEMBRANE PROTEIN 181"/>
    <property type="match status" value="1"/>
</dbReference>
<keyword evidence="4" id="KW-1185">Reference proteome</keyword>
<evidence type="ECO:0000256" key="2">
    <source>
        <dbReference type="SAM" id="Phobius"/>
    </source>
</evidence>
<keyword evidence="2" id="KW-1133">Transmembrane helix</keyword>
<dbReference type="EMBL" id="MLAK01000123">
    <property type="protein sequence ID" value="OHT16268.1"/>
    <property type="molecule type" value="Genomic_DNA"/>
</dbReference>
<feature type="transmembrane region" description="Helical" evidence="2">
    <location>
        <begin position="293"/>
        <end position="309"/>
    </location>
</feature>
<gene>
    <name evidence="3" type="ORF">TRFO_13273</name>
</gene>
<accession>A0A1J4L2S0</accession>
<dbReference type="VEuPathDB" id="TrichDB:TRFO_13273"/>
<feature type="region of interest" description="Disordered" evidence="1">
    <location>
        <begin position="475"/>
        <end position="499"/>
    </location>
</feature>
<dbReference type="InterPro" id="IPR040416">
    <property type="entry name" value="TMEM181"/>
</dbReference>
<dbReference type="AlphaFoldDB" id="A0A1J4L2S0"/>
<keyword evidence="2" id="KW-0472">Membrane</keyword>
<feature type="transmembrane region" description="Helical" evidence="2">
    <location>
        <begin position="399"/>
        <end position="421"/>
    </location>
</feature>
<protein>
    <submittedName>
        <fullName evidence="3">Uncharacterized protein</fullName>
    </submittedName>
</protein>
<keyword evidence="2" id="KW-0812">Transmembrane</keyword>
<evidence type="ECO:0000256" key="1">
    <source>
        <dbReference type="SAM" id="MobiDB-lite"/>
    </source>
</evidence>
<feature type="transmembrane region" description="Helical" evidence="2">
    <location>
        <begin position="71"/>
        <end position="93"/>
    </location>
</feature>
<feature type="transmembrane region" description="Helical" evidence="2">
    <location>
        <begin position="6"/>
        <end position="27"/>
    </location>
</feature>
<comment type="caution">
    <text evidence="3">The sequence shown here is derived from an EMBL/GenBank/DDBJ whole genome shotgun (WGS) entry which is preliminary data.</text>
</comment>
<feature type="transmembrane region" description="Helical" evidence="2">
    <location>
        <begin position="367"/>
        <end position="387"/>
    </location>
</feature>
<sequence>MGYLYLIGSYIAGSFVYLVTGYLLPFFDSINGRPIPIGLMLQNEKPLETVGISNSFEDDVFLVADNHFSHIASFPLILPIIIFIIFALVSLFLPNSNNIQRQNFSLSEKEGSETFQVNNSILSVSPIYQFLSANFTLNEAQTDTNIRGTAKIWFLKNDDVVKYTENTFSSKSMTDPINLFNEHTINFDKVNIALSFTANAMKNQTYQLIIQSMEAVSSLSIFLCRVIFSLLLLPFLISLILRISDPNNYLRSEQLLTYFNTIFTIILCHPLYFLKLFIPSTLHDVFKILSRDLFFAYSIFYALSLYMILGKKPETSDSIVLSFPFVVMFVVFIILLWSDFQGNIIEYFQKTSSLTTSSTYVSDELGAPHYLVLLLAVNGIIALAFMVKNKITQSQSQRWKFYTFSISAICAILVIFAGIRLSFDNLNEAMCDILPMALFTAFAMIMEYGHQNTDSANDQEYQKAGAQAFDGDDIGFGIDEDPEQLAQPKPTANSTLEGN</sequence>
<feature type="transmembrane region" description="Helical" evidence="2">
    <location>
        <begin position="321"/>
        <end position="338"/>
    </location>
</feature>
<evidence type="ECO:0000313" key="3">
    <source>
        <dbReference type="EMBL" id="OHT16268.1"/>
    </source>
</evidence>
<dbReference type="PANTHER" id="PTHR31918">
    <property type="entry name" value="TRANSMEMBRANE PROTEIN 181"/>
    <property type="match status" value="1"/>
</dbReference>
<feature type="transmembrane region" description="Helical" evidence="2">
    <location>
        <begin position="255"/>
        <end position="273"/>
    </location>
</feature>
<organism evidence="3 4">
    <name type="scientific">Tritrichomonas foetus</name>
    <dbReference type="NCBI Taxonomy" id="1144522"/>
    <lineage>
        <taxon>Eukaryota</taxon>
        <taxon>Metamonada</taxon>
        <taxon>Parabasalia</taxon>
        <taxon>Tritrichomonadida</taxon>
        <taxon>Tritrichomonadidae</taxon>
        <taxon>Tritrichomonas</taxon>
    </lineage>
</organism>
<dbReference type="GeneID" id="94831844"/>
<dbReference type="Proteomes" id="UP000179807">
    <property type="component" value="Unassembled WGS sequence"/>
</dbReference>
<dbReference type="RefSeq" id="XP_068369404.1">
    <property type="nucleotide sequence ID" value="XM_068497140.1"/>
</dbReference>
<reference evidence="3" key="1">
    <citation type="submission" date="2016-10" db="EMBL/GenBank/DDBJ databases">
        <authorList>
            <person name="Benchimol M."/>
            <person name="Almeida L.G."/>
            <person name="Vasconcelos A.T."/>
            <person name="Perreira-Neves A."/>
            <person name="Rosa I.A."/>
            <person name="Tasca T."/>
            <person name="Bogo M.R."/>
            <person name="de Souza W."/>
        </authorList>
    </citation>
    <scope>NUCLEOTIDE SEQUENCE [LARGE SCALE GENOMIC DNA]</scope>
    <source>
        <strain evidence="3">K</strain>
    </source>
</reference>